<dbReference type="EMBL" id="GBRH01215264">
    <property type="protein sequence ID" value="JAD82631.1"/>
    <property type="molecule type" value="Transcribed_RNA"/>
</dbReference>
<reference evidence="1" key="1">
    <citation type="submission" date="2014-09" db="EMBL/GenBank/DDBJ databases">
        <authorList>
            <person name="Magalhaes I.L.F."/>
            <person name="Oliveira U."/>
            <person name="Santos F.R."/>
            <person name="Vidigal T.H.D.A."/>
            <person name="Brescovit A.D."/>
            <person name="Santos A.J."/>
        </authorList>
    </citation>
    <scope>NUCLEOTIDE SEQUENCE</scope>
    <source>
        <tissue evidence="1">Shoot tissue taken approximately 20 cm above the soil surface</tissue>
    </source>
</reference>
<reference evidence="1" key="2">
    <citation type="journal article" date="2015" name="Data Brief">
        <title>Shoot transcriptome of the giant reed, Arundo donax.</title>
        <authorList>
            <person name="Barrero R.A."/>
            <person name="Guerrero F.D."/>
            <person name="Moolhuijzen P."/>
            <person name="Goolsby J.A."/>
            <person name="Tidwell J."/>
            <person name="Bellgard S.E."/>
            <person name="Bellgard M.I."/>
        </authorList>
    </citation>
    <scope>NUCLEOTIDE SEQUENCE</scope>
    <source>
        <tissue evidence="1">Shoot tissue taken approximately 20 cm above the soil surface</tissue>
    </source>
</reference>
<protein>
    <submittedName>
        <fullName evidence="1">Uncharacterized protein</fullName>
    </submittedName>
</protein>
<accession>A0A0A9D4C3</accession>
<evidence type="ECO:0000313" key="1">
    <source>
        <dbReference type="EMBL" id="JAD82631.1"/>
    </source>
</evidence>
<sequence>MYYLMDCFEWLEKQRLRETIEPLVMVIASFPVVETDFFHLNLYFYLSL</sequence>
<dbReference type="AlphaFoldDB" id="A0A0A9D4C3"/>
<name>A0A0A9D4C3_ARUDO</name>
<organism evidence="1">
    <name type="scientific">Arundo donax</name>
    <name type="common">Giant reed</name>
    <name type="synonym">Donax arundinaceus</name>
    <dbReference type="NCBI Taxonomy" id="35708"/>
    <lineage>
        <taxon>Eukaryota</taxon>
        <taxon>Viridiplantae</taxon>
        <taxon>Streptophyta</taxon>
        <taxon>Embryophyta</taxon>
        <taxon>Tracheophyta</taxon>
        <taxon>Spermatophyta</taxon>
        <taxon>Magnoliopsida</taxon>
        <taxon>Liliopsida</taxon>
        <taxon>Poales</taxon>
        <taxon>Poaceae</taxon>
        <taxon>PACMAD clade</taxon>
        <taxon>Arundinoideae</taxon>
        <taxon>Arundineae</taxon>
        <taxon>Arundo</taxon>
    </lineage>
</organism>
<proteinExistence type="predicted"/>